<name>A0ABR3F0A1_9AGAR</name>
<sequence length="514" mass="58777">VYSIPLDTLRNTTLDLTPHLTENHYRFIDADAFINNHTLTIHETSALPLHLYTTISYVWFGLVAEPSQLEKEGSFRVFCGLRSDGTLREDGGPISLKVLEHACRWASDSSSPYLWLDRLCILQTSKRDKAWQISRMYDIYADTEQSIVLPGGLQRLASVFDETSWADRAWTYQEAIVTWDHAIVLTKDWHRPKEEQHWLVDGECHWQYLQQLFIEGDDLLTRQLGKETAGESPCLIMGRNGKALNVLRRIVEYKVLNHLAAEGEETISEQTIRQLVLQGVAMRVSSRPVDMVFSLLGLMDVEDAFRNRVGEFRENERFCATLTLVEAVLCLEDDESDSDNLRNPGSTTTSTLIDLPLWQSLEVISDTLSPRSSTKASIELDVRSPSLRDLAQLLDNSNTEHRLFHHPDILLKRGPLPEWSFDVEHTEDEPNAKAGAIALDLSDDDLLRGYRSDSGRDRVIVHHQMQGFIELCRTLELKQEGDTINNLNVFGWSLNLDGHPYIRFYKFDISHLIM</sequence>
<feature type="non-terminal residue" evidence="2">
    <location>
        <position position="1"/>
    </location>
</feature>
<organism evidence="2 3">
    <name type="scientific">Marasmius crinis-equi</name>
    <dbReference type="NCBI Taxonomy" id="585013"/>
    <lineage>
        <taxon>Eukaryota</taxon>
        <taxon>Fungi</taxon>
        <taxon>Dikarya</taxon>
        <taxon>Basidiomycota</taxon>
        <taxon>Agaricomycotina</taxon>
        <taxon>Agaricomycetes</taxon>
        <taxon>Agaricomycetidae</taxon>
        <taxon>Agaricales</taxon>
        <taxon>Marasmiineae</taxon>
        <taxon>Marasmiaceae</taxon>
        <taxon>Marasmius</taxon>
    </lineage>
</organism>
<evidence type="ECO:0000313" key="2">
    <source>
        <dbReference type="EMBL" id="KAL0568601.1"/>
    </source>
</evidence>
<feature type="domain" description="Heterokaryon incompatibility" evidence="1">
    <location>
        <begin position="52"/>
        <end position="150"/>
    </location>
</feature>
<dbReference type="EMBL" id="JBAHYK010001298">
    <property type="protein sequence ID" value="KAL0568601.1"/>
    <property type="molecule type" value="Genomic_DNA"/>
</dbReference>
<keyword evidence="3" id="KW-1185">Reference proteome</keyword>
<dbReference type="Proteomes" id="UP001465976">
    <property type="component" value="Unassembled WGS sequence"/>
</dbReference>
<evidence type="ECO:0000259" key="1">
    <source>
        <dbReference type="Pfam" id="PF06985"/>
    </source>
</evidence>
<accession>A0ABR3F0A1</accession>
<dbReference type="PANTHER" id="PTHR24148:SF64">
    <property type="entry name" value="HETEROKARYON INCOMPATIBILITY DOMAIN-CONTAINING PROTEIN"/>
    <property type="match status" value="1"/>
</dbReference>
<dbReference type="PANTHER" id="PTHR24148">
    <property type="entry name" value="ANKYRIN REPEAT DOMAIN-CONTAINING PROTEIN 39 HOMOLOG-RELATED"/>
    <property type="match status" value="1"/>
</dbReference>
<reference evidence="2 3" key="1">
    <citation type="submission" date="2024-02" db="EMBL/GenBank/DDBJ databases">
        <title>A draft genome for the cacao thread blight pathogen Marasmius crinis-equi.</title>
        <authorList>
            <person name="Cohen S.P."/>
            <person name="Baruah I.K."/>
            <person name="Amoako-Attah I."/>
            <person name="Bukari Y."/>
            <person name="Meinhardt L.W."/>
            <person name="Bailey B.A."/>
        </authorList>
    </citation>
    <scope>NUCLEOTIDE SEQUENCE [LARGE SCALE GENOMIC DNA]</scope>
    <source>
        <strain evidence="2 3">GH-76</strain>
    </source>
</reference>
<dbReference type="InterPro" id="IPR052895">
    <property type="entry name" value="HetReg/Transcr_Mod"/>
</dbReference>
<evidence type="ECO:0000313" key="3">
    <source>
        <dbReference type="Proteomes" id="UP001465976"/>
    </source>
</evidence>
<dbReference type="InterPro" id="IPR010730">
    <property type="entry name" value="HET"/>
</dbReference>
<comment type="caution">
    <text evidence="2">The sequence shown here is derived from an EMBL/GenBank/DDBJ whole genome shotgun (WGS) entry which is preliminary data.</text>
</comment>
<protein>
    <recommendedName>
        <fullName evidence="1">Heterokaryon incompatibility domain-containing protein</fullName>
    </recommendedName>
</protein>
<gene>
    <name evidence="2" type="ORF">V5O48_013389</name>
</gene>
<dbReference type="Pfam" id="PF06985">
    <property type="entry name" value="HET"/>
    <property type="match status" value="1"/>
</dbReference>
<proteinExistence type="predicted"/>